<keyword evidence="2" id="KW-1185">Reference proteome</keyword>
<protein>
    <submittedName>
        <fullName evidence="1">Transcriptional regulator</fullName>
    </submittedName>
</protein>
<dbReference type="RefSeq" id="WP_203734266.1">
    <property type="nucleotide sequence ID" value="NZ_BAAATX010000035.1"/>
</dbReference>
<dbReference type="EMBL" id="BOML01000062">
    <property type="protein sequence ID" value="GIE06406.1"/>
    <property type="molecule type" value="Genomic_DNA"/>
</dbReference>
<dbReference type="Pfam" id="PF13826">
    <property type="entry name" value="Monooxy_af470-like"/>
    <property type="match status" value="1"/>
</dbReference>
<evidence type="ECO:0000313" key="2">
    <source>
        <dbReference type="Proteomes" id="UP000637628"/>
    </source>
</evidence>
<gene>
    <name evidence="1" type="ORF">Adu01nite_77560</name>
</gene>
<sequence length="164" mass="18506">MAKVVPGWMTAEVDGDFVVFLIGMRINKWWKLHKWLPIAATMGPMMRELIRRKELGLLHFTSWAGPRGTLMVQYWRSVEHLEDFAKDARLPHHPAWKRWNKLVGSSGDVGVWHETYVVQNGTFEVLYGNMPPFGLAEAGRAVPLTRATRGAAGRRANNADQAAA</sequence>
<evidence type="ECO:0000313" key="1">
    <source>
        <dbReference type="EMBL" id="GIE06406.1"/>
    </source>
</evidence>
<dbReference type="InterPro" id="IPR025444">
    <property type="entry name" value="Monooxy_af470"/>
</dbReference>
<comment type="caution">
    <text evidence="1">The sequence shown here is derived from an EMBL/GenBank/DDBJ whole genome shotgun (WGS) entry which is preliminary data.</text>
</comment>
<dbReference type="Proteomes" id="UP000637628">
    <property type="component" value="Unassembled WGS sequence"/>
</dbReference>
<reference evidence="1 2" key="1">
    <citation type="submission" date="2021-01" db="EMBL/GenBank/DDBJ databases">
        <title>Whole genome shotgun sequence of Actinoplanes durhamensis NBRC 14914.</title>
        <authorList>
            <person name="Komaki H."/>
            <person name="Tamura T."/>
        </authorList>
    </citation>
    <scope>NUCLEOTIDE SEQUENCE [LARGE SCALE GENOMIC DNA]</scope>
    <source>
        <strain evidence="1 2">NBRC 14914</strain>
    </source>
</reference>
<organism evidence="1 2">
    <name type="scientific">Paractinoplanes durhamensis</name>
    <dbReference type="NCBI Taxonomy" id="113563"/>
    <lineage>
        <taxon>Bacteria</taxon>
        <taxon>Bacillati</taxon>
        <taxon>Actinomycetota</taxon>
        <taxon>Actinomycetes</taxon>
        <taxon>Micromonosporales</taxon>
        <taxon>Micromonosporaceae</taxon>
        <taxon>Paractinoplanes</taxon>
    </lineage>
</organism>
<name>A0ABQ3Z9B8_9ACTN</name>
<accession>A0ABQ3Z9B8</accession>
<proteinExistence type="predicted"/>